<sequence length="74" mass="8584">MGSWLRNMKYLLMAVVIFLAACGDNEFSKMSDKELRQRDYQCKMMANPSTAEIQVCNNIRRECERRAADGHYAC</sequence>
<name>A0A222FMM6_9GAMM</name>
<protein>
    <recommendedName>
        <fullName evidence="3">Entry exclusion lipoprotein TrbK</fullName>
    </recommendedName>
</protein>
<accession>A0A222FMM6</accession>
<reference evidence="1 2" key="1">
    <citation type="submission" date="2017-07" db="EMBL/GenBank/DDBJ databases">
        <title>Annotated genome sequence of Bacterioplanes sanyensis isolated from Red Sea.</title>
        <authorList>
            <person name="Rehman Z.U."/>
        </authorList>
    </citation>
    <scope>NUCLEOTIDE SEQUENCE [LARGE SCALE GENOMIC DNA]</scope>
    <source>
        <strain evidence="1 2">NV9</strain>
    </source>
</reference>
<dbReference type="Proteomes" id="UP000202440">
    <property type="component" value="Chromosome"/>
</dbReference>
<dbReference type="PROSITE" id="PS51257">
    <property type="entry name" value="PROKAR_LIPOPROTEIN"/>
    <property type="match status" value="1"/>
</dbReference>
<dbReference type="KEGG" id="bsan:CHH28_12665"/>
<evidence type="ECO:0008006" key="3">
    <source>
        <dbReference type="Google" id="ProtNLM"/>
    </source>
</evidence>
<gene>
    <name evidence="1" type="ORF">CHH28_12665</name>
</gene>
<proteinExistence type="predicted"/>
<organism evidence="1 2">
    <name type="scientific">Bacterioplanes sanyensis</name>
    <dbReference type="NCBI Taxonomy" id="1249553"/>
    <lineage>
        <taxon>Bacteria</taxon>
        <taxon>Pseudomonadati</taxon>
        <taxon>Pseudomonadota</taxon>
        <taxon>Gammaproteobacteria</taxon>
        <taxon>Oceanospirillales</taxon>
        <taxon>Oceanospirillaceae</taxon>
        <taxon>Bacterioplanes</taxon>
    </lineage>
</organism>
<evidence type="ECO:0000313" key="2">
    <source>
        <dbReference type="Proteomes" id="UP000202440"/>
    </source>
</evidence>
<keyword evidence="2" id="KW-1185">Reference proteome</keyword>
<dbReference type="AlphaFoldDB" id="A0A222FMM6"/>
<evidence type="ECO:0000313" key="1">
    <source>
        <dbReference type="EMBL" id="ASP39473.1"/>
    </source>
</evidence>
<dbReference type="EMBL" id="CP022530">
    <property type="protein sequence ID" value="ASP39473.1"/>
    <property type="molecule type" value="Genomic_DNA"/>
</dbReference>